<name>A0A285CV82_9RHOB</name>
<feature type="domain" description="MobA-like NTP transferase" evidence="4">
    <location>
        <begin position="7"/>
        <end position="128"/>
    </location>
</feature>
<dbReference type="Proteomes" id="UP000219467">
    <property type="component" value="Unassembled WGS sequence"/>
</dbReference>
<evidence type="ECO:0000256" key="3">
    <source>
        <dbReference type="ARBA" id="ARBA00022842"/>
    </source>
</evidence>
<evidence type="ECO:0000256" key="1">
    <source>
        <dbReference type="ARBA" id="ARBA00022679"/>
    </source>
</evidence>
<organism evidence="5 6">
    <name type="scientific">Cereibacter ovatus</name>
    <dbReference type="NCBI Taxonomy" id="439529"/>
    <lineage>
        <taxon>Bacteria</taxon>
        <taxon>Pseudomonadati</taxon>
        <taxon>Pseudomonadota</taxon>
        <taxon>Alphaproteobacteria</taxon>
        <taxon>Rhodobacterales</taxon>
        <taxon>Paracoccaceae</taxon>
        <taxon>Cereibacter</taxon>
    </lineage>
</organism>
<reference evidence="6" key="1">
    <citation type="submission" date="2017-08" db="EMBL/GenBank/DDBJ databases">
        <authorList>
            <person name="Varghese N."/>
            <person name="Submissions S."/>
        </authorList>
    </citation>
    <scope>NUCLEOTIDE SEQUENCE [LARGE SCALE GENOMIC DNA]</scope>
    <source>
        <strain evidence="6">JA234</strain>
    </source>
</reference>
<dbReference type="InterPro" id="IPR025877">
    <property type="entry name" value="MobA-like_NTP_Trfase"/>
</dbReference>
<evidence type="ECO:0000259" key="4">
    <source>
        <dbReference type="Pfam" id="PF12804"/>
    </source>
</evidence>
<keyword evidence="1 5" id="KW-0808">Transferase</keyword>
<dbReference type="SUPFAM" id="SSF53448">
    <property type="entry name" value="Nucleotide-diphospho-sugar transferases"/>
    <property type="match status" value="1"/>
</dbReference>
<dbReference type="Gene3D" id="3.90.550.10">
    <property type="entry name" value="Spore Coat Polysaccharide Biosynthesis Protein SpsA, Chain A"/>
    <property type="match status" value="1"/>
</dbReference>
<dbReference type="AlphaFoldDB" id="A0A285CV82"/>
<evidence type="ECO:0000256" key="2">
    <source>
        <dbReference type="ARBA" id="ARBA00022695"/>
    </source>
</evidence>
<accession>A0A285CV82</accession>
<dbReference type="GO" id="GO:0016779">
    <property type="term" value="F:nucleotidyltransferase activity"/>
    <property type="evidence" value="ECO:0007669"/>
    <property type="project" value="UniProtKB-KW"/>
</dbReference>
<dbReference type="CDD" id="cd06422">
    <property type="entry name" value="NTP_transferase_like_1"/>
    <property type="match status" value="1"/>
</dbReference>
<dbReference type="InterPro" id="IPR050065">
    <property type="entry name" value="GlmU-like"/>
</dbReference>
<proteinExistence type="predicted"/>
<dbReference type="InterPro" id="IPR029044">
    <property type="entry name" value="Nucleotide-diphossugar_trans"/>
</dbReference>
<dbReference type="EMBL" id="OAOQ01000007">
    <property type="protein sequence ID" value="SNX70843.1"/>
    <property type="molecule type" value="Genomic_DNA"/>
</dbReference>
<protein>
    <submittedName>
        <fullName evidence="5">MurNAc alpha-1-phosphate uridylyltransferase</fullName>
    </submittedName>
</protein>
<dbReference type="OrthoDB" id="9788272at2"/>
<keyword evidence="2 5" id="KW-0548">Nucleotidyltransferase</keyword>
<dbReference type="Pfam" id="PF12804">
    <property type="entry name" value="NTP_transf_3"/>
    <property type="match status" value="1"/>
</dbReference>
<dbReference type="PANTHER" id="PTHR43584:SF8">
    <property type="entry name" value="N-ACETYLMURAMATE ALPHA-1-PHOSPHATE URIDYLYLTRANSFERASE"/>
    <property type="match status" value="1"/>
</dbReference>
<gene>
    <name evidence="5" type="ORF">SAMN05878503_10722</name>
</gene>
<sequence length="223" mass="23410">MRPDAVMIFAAGFGTRMGALTATRPKPMIPVAGRPLIDHAMAVAEGAGIARVVANTHYLPDSLHAHLAGRARISHEPEILETGGGLRAALPLLGPGPVFTLNSDAIWTGENPLHQLRSAWRDGMEALLLLAPSASIGAPRGDFVMDDAGGLARANGGAGFTYLGAQILRTDRLAEITARKFSLNQVWDAMIAAGTAFGLLHRGGWCDVGQPEGIARAEAMLHV</sequence>
<keyword evidence="6" id="KW-1185">Reference proteome</keyword>
<dbReference type="PANTHER" id="PTHR43584">
    <property type="entry name" value="NUCLEOTIDYL TRANSFERASE"/>
    <property type="match status" value="1"/>
</dbReference>
<keyword evidence="3" id="KW-0460">Magnesium</keyword>
<dbReference type="RefSeq" id="WP_097030454.1">
    <property type="nucleotide sequence ID" value="NZ_OAOQ01000007.1"/>
</dbReference>
<evidence type="ECO:0000313" key="6">
    <source>
        <dbReference type="Proteomes" id="UP000219467"/>
    </source>
</evidence>
<evidence type="ECO:0000313" key="5">
    <source>
        <dbReference type="EMBL" id="SNX70843.1"/>
    </source>
</evidence>